<gene>
    <name evidence="1" type="ORF">EB796_002549</name>
</gene>
<reference evidence="1" key="1">
    <citation type="submission" date="2020-06" db="EMBL/GenBank/DDBJ databases">
        <title>Draft genome of Bugula neritina, a colonial animal packing powerful symbionts and potential medicines.</title>
        <authorList>
            <person name="Rayko M."/>
        </authorList>
    </citation>
    <scope>NUCLEOTIDE SEQUENCE [LARGE SCALE GENOMIC DNA]</scope>
    <source>
        <strain evidence="1">Kwan_BN1</strain>
    </source>
</reference>
<keyword evidence="2" id="KW-1185">Reference proteome</keyword>
<evidence type="ECO:0000313" key="1">
    <source>
        <dbReference type="EMBL" id="KAF6039151.1"/>
    </source>
</evidence>
<sequence length="98" mass="11616">MYSLVLHYNCRVANIGWSYRPRSYRYRVVFNLDDGEHLLSLLHELTSLGAVFRTMISQAVVDTERYSREFIFNNSHGRVMSTITTDFECRWVIHLVQI</sequence>
<name>A0A7J7KLW8_BUGNE</name>
<dbReference type="Proteomes" id="UP000593567">
    <property type="component" value="Unassembled WGS sequence"/>
</dbReference>
<accession>A0A7J7KLW8</accession>
<protein>
    <submittedName>
        <fullName evidence="1">Uncharacterized protein</fullName>
    </submittedName>
</protein>
<comment type="caution">
    <text evidence="1">The sequence shown here is derived from an EMBL/GenBank/DDBJ whole genome shotgun (WGS) entry which is preliminary data.</text>
</comment>
<dbReference type="EMBL" id="VXIV02000301">
    <property type="protein sequence ID" value="KAF6039151.1"/>
    <property type="molecule type" value="Genomic_DNA"/>
</dbReference>
<proteinExistence type="predicted"/>
<evidence type="ECO:0000313" key="2">
    <source>
        <dbReference type="Proteomes" id="UP000593567"/>
    </source>
</evidence>
<dbReference type="AlphaFoldDB" id="A0A7J7KLW8"/>
<organism evidence="1 2">
    <name type="scientific">Bugula neritina</name>
    <name type="common">Brown bryozoan</name>
    <name type="synonym">Sertularia neritina</name>
    <dbReference type="NCBI Taxonomy" id="10212"/>
    <lineage>
        <taxon>Eukaryota</taxon>
        <taxon>Metazoa</taxon>
        <taxon>Spiralia</taxon>
        <taxon>Lophotrochozoa</taxon>
        <taxon>Bryozoa</taxon>
        <taxon>Gymnolaemata</taxon>
        <taxon>Cheilostomatida</taxon>
        <taxon>Flustrina</taxon>
        <taxon>Buguloidea</taxon>
        <taxon>Bugulidae</taxon>
        <taxon>Bugula</taxon>
    </lineage>
</organism>